<sequence>MRLGVLATRETYVDEDEQEEMIDQGSESAAEQRAPSAAIATGSGTSSSTAAGKPGAAIASWTAGVAPSLRGAKRHDGTGVRSAAVAATSLVPQTLLRRRRELFAPCRAPTSEVTSAMSSAALDEAGIDEAGLVCLFNLKRGHEIVQPADGLAPVTAPSGQIVISIDNTRSIRTFVAWARQHFGRAGRSVLHPVCVDPQPSTVALAMSIQHAPGTRLLVLREGALLDVTVERCAGPEYGNRHTLRPAGSPDSPEARLEVDLNELNHSTQRFGSAGAFEAARRRYLERTLQRGALVEDAITGRFLKIAEQLLNLTMATGGEAVRDEVRAEGGLAEMADADLVWTLGEADLQPGDRVRHRGRLGHIGFRNGDGRRVFLGSATADASKRFYCGCAVGNEVCGGKLRDGSGPSCASCRSFTRENAEVLRSELTDPRLHHVEFDHASASQCKRALCLAYELEKARPISGVHRDEWNGCAFRNGDVVYVEDGFVTHATSKKRVGLAYAYRPLRLSPLLNARTNTIEIEDGHVARRVRGQGGCVIGAEPLVFIDGVATFEVVIKRYSGSGDEGLEVGVTTTKPEDIELATRGYAASVSPSWFSSDSGSLWINGHPLYHHGQWQQTRPTALKAGDVVTVHIKASGHFEIYCNGLFQTCWAAAQVPTDRPLYPVFGLRAPACAIATRLRDAKLDGLPKGRRAITLRGIEGRLGELIDLSKHGRPRYPATFLNVRSLTDIQSLAPLLYAPWAKREQGCKGT</sequence>
<evidence type="ECO:0000313" key="3">
    <source>
        <dbReference type="EMBL" id="KOO30937.1"/>
    </source>
</evidence>
<accession>A0A0M0JX94</accession>
<organism evidence="3 4">
    <name type="scientific">Chrysochromulina tobinii</name>
    <dbReference type="NCBI Taxonomy" id="1460289"/>
    <lineage>
        <taxon>Eukaryota</taxon>
        <taxon>Haptista</taxon>
        <taxon>Haptophyta</taxon>
        <taxon>Prymnesiophyceae</taxon>
        <taxon>Prymnesiales</taxon>
        <taxon>Chrysochromulinaceae</taxon>
        <taxon>Chrysochromulina</taxon>
    </lineage>
</organism>
<evidence type="ECO:0000259" key="2">
    <source>
        <dbReference type="Pfam" id="PF07177"/>
    </source>
</evidence>
<evidence type="ECO:0000313" key="4">
    <source>
        <dbReference type="Proteomes" id="UP000037460"/>
    </source>
</evidence>
<protein>
    <recommendedName>
        <fullName evidence="2">NHR domain-containing protein</fullName>
    </recommendedName>
</protein>
<dbReference type="AlphaFoldDB" id="A0A0M0JX94"/>
<dbReference type="InterPro" id="IPR006573">
    <property type="entry name" value="NHR_dom"/>
</dbReference>
<feature type="domain" description="NHR" evidence="2">
    <location>
        <begin position="521"/>
        <end position="670"/>
    </location>
</feature>
<evidence type="ECO:0000256" key="1">
    <source>
        <dbReference type="SAM" id="MobiDB-lite"/>
    </source>
</evidence>
<comment type="caution">
    <text evidence="3">The sequence shown here is derived from an EMBL/GenBank/DDBJ whole genome shotgun (WGS) entry which is preliminary data.</text>
</comment>
<feature type="region of interest" description="Disordered" evidence="1">
    <location>
        <begin position="15"/>
        <end position="53"/>
    </location>
</feature>
<dbReference type="EMBL" id="JWZX01002123">
    <property type="protein sequence ID" value="KOO30937.1"/>
    <property type="molecule type" value="Genomic_DNA"/>
</dbReference>
<gene>
    <name evidence="3" type="ORF">Ctob_010920</name>
</gene>
<dbReference type="Pfam" id="PF07177">
    <property type="entry name" value="Neuralized"/>
    <property type="match status" value="1"/>
</dbReference>
<feature type="compositionally biased region" description="Low complexity" evidence="1">
    <location>
        <begin position="34"/>
        <end position="53"/>
    </location>
</feature>
<dbReference type="Gene3D" id="2.60.120.920">
    <property type="match status" value="1"/>
</dbReference>
<dbReference type="Proteomes" id="UP000037460">
    <property type="component" value="Unassembled WGS sequence"/>
</dbReference>
<name>A0A0M0JX94_9EUKA</name>
<reference evidence="4" key="1">
    <citation type="journal article" date="2015" name="PLoS Genet.">
        <title>Genome Sequence and Transcriptome Analyses of Chrysochromulina tobin: Metabolic Tools for Enhanced Algal Fitness in the Prominent Order Prymnesiales (Haptophyceae).</title>
        <authorList>
            <person name="Hovde B.T."/>
            <person name="Deodato C.R."/>
            <person name="Hunsperger H.M."/>
            <person name="Ryken S.A."/>
            <person name="Yost W."/>
            <person name="Jha R.K."/>
            <person name="Patterson J."/>
            <person name="Monnat R.J. Jr."/>
            <person name="Barlow S.B."/>
            <person name="Starkenburg S.R."/>
            <person name="Cattolico R.A."/>
        </authorList>
    </citation>
    <scope>NUCLEOTIDE SEQUENCE</scope>
    <source>
        <strain evidence="4">CCMP291</strain>
    </source>
</reference>
<dbReference type="InterPro" id="IPR043136">
    <property type="entry name" value="B30.2/SPRY_sf"/>
</dbReference>
<keyword evidence="4" id="KW-1185">Reference proteome</keyword>
<proteinExistence type="predicted"/>
<dbReference type="OrthoDB" id="194556at2759"/>